<dbReference type="NCBIfam" id="TIGR01444">
    <property type="entry name" value="fkbM_fam"/>
    <property type="match status" value="1"/>
</dbReference>
<dbReference type="InterPro" id="IPR029063">
    <property type="entry name" value="SAM-dependent_MTases_sf"/>
</dbReference>
<dbReference type="Pfam" id="PF05050">
    <property type="entry name" value="Methyltransf_21"/>
    <property type="match status" value="1"/>
</dbReference>
<evidence type="ECO:0000256" key="2">
    <source>
        <dbReference type="SAM" id="MobiDB-lite"/>
    </source>
</evidence>
<dbReference type="InterPro" id="IPR006342">
    <property type="entry name" value="FkbM_mtfrase"/>
</dbReference>
<evidence type="ECO:0000313" key="4">
    <source>
        <dbReference type="EMBL" id="SNB70255.1"/>
    </source>
</evidence>
<dbReference type="RefSeq" id="WP_088561715.1">
    <property type="nucleotide sequence ID" value="NZ_FYEH01000007.1"/>
</dbReference>
<dbReference type="Proteomes" id="UP000197065">
    <property type="component" value="Unassembled WGS sequence"/>
</dbReference>
<dbReference type="OrthoDB" id="9801609at2"/>
<feature type="domain" description="Methyltransferase FkbM" evidence="3">
    <location>
        <begin position="29"/>
        <end position="174"/>
    </location>
</feature>
<dbReference type="GO" id="GO:0005886">
    <property type="term" value="C:plasma membrane"/>
    <property type="evidence" value="ECO:0007669"/>
    <property type="project" value="TreeGrafter"/>
</dbReference>
<dbReference type="InterPro" id="IPR053202">
    <property type="entry name" value="EGF_Rcpt_Signaling_Reg"/>
</dbReference>
<gene>
    <name evidence="4" type="ORF">SAMN07250955_107153</name>
</gene>
<dbReference type="GO" id="GO:0006888">
    <property type="term" value="P:endoplasmic reticulum to Golgi vesicle-mediated transport"/>
    <property type="evidence" value="ECO:0007669"/>
    <property type="project" value="TreeGrafter"/>
</dbReference>
<proteinExistence type="predicted"/>
<accession>A0A212RDC3</accession>
<keyword evidence="5" id="KW-1185">Reference proteome</keyword>
<sequence>MTFVSYAQNGEDVILWRALKDVADGFYVDVGANDPEEDSVTRAFYERGWRGINVEPVRQWYDRLCAARPEDVNLFVGCGASGGTITFYEIPDTGLSTTLKEVADEHRKAGWAIVETTIPMLRLQDICARRGDEPIHFLKIDVEGAERAVLEGLDLELIRPWIIVLEATRPGTNDRIKETYPNHPLEHRYGFAYFDGINSYFVAEEHAELIDRLAIQPNVFDRFQTRATRQLIERIDALDAREKALLENETALLENEKRLLQRLDAASALHRDLDARLHAARSDHERVEAAMRAIEQQVVQDQYRIAHTTELANAALAELKRIERHTGVRLLWSFGLFAPMRLPGRPRSKKPRMARIVDGVARRVTKMRKKMKKRWKGKKKGKLQAAGLMQGVVTAPATTPLATIEPPASLSPEARRTFGLIAPRSSRND</sequence>
<dbReference type="AlphaFoldDB" id="A0A212RDC3"/>
<feature type="coiled-coil region" evidence="1">
    <location>
        <begin position="243"/>
        <end position="297"/>
    </location>
</feature>
<organism evidence="4 5">
    <name type="scientific">Arboricoccus pini</name>
    <dbReference type="NCBI Taxonomy" id="1963835"/>
    <lineage>
        <taxon>Bacteria</taxon>
        <taxon>Pseudomonadati</taxon>
        <taxon>Pseudomonadota</taxon>
        <taxon>Alphaproteobacteria</taxon>
        <taxon>Geminicoccales</taxon>
        <taxon>Geminicoccaceae</taxon>
        <taxon>Arboricoccus</taxon>
    </lineage>
</organism>
<dbReference type="Gene3D" id="3.40.50.150">
    <property type="entry name" value="Vaccinia Virus protein VP39"/>
    <property type="match status" value="1"/>
</dbReference>
<dbReference type="EMBL" id="FYEH01000007">
    <property type="protein sequence ID" value="SNB70255.1"/>
    <property type="molecule type" value="Genomic_DNA"/>
</dbReference>
<evidence type="ECO:0000256" key="1">
    <source>
        <dbReference type="SAM" id="Coils"/>
    </source>
</evidence>
<keyword evidence="1" id="KW-0175">Coiled coil</keyword>
<protein>
    <submittedName>
        <fullName evidence="4">Methyltransferase, FkbM family</fullName>
    </submittedName>
</protein>
<keyword evidence="4" id="KW-0808">Transferase</keyword>
<dbReference type="GO" id="GO:0005737">
    <property type="term" value="C:cytoplasm"/>
    <property type="evidence" value="ECO:0007669"/>
    <property type="project" value="GOC"/>
</dbReference>
<dbReference type="SUPFAM" id="SSF53335">
    <property type="entry name" value="S-adenosyl-L-methionine-dependent methyltransferases"/>
    <property type="match status" value="1"/>
</dbReference>
<dbReference type="GO" id="GO:0032259">
    <property type="term" value="P:methylation"/>
    <property type="evidence" value="ECO:0007669"/>
    <property type="project" value="UniProtKB-KW"/>
</dbReference>
<dbReference type="PANTHER" id="PTHR34009:SF2">
    <property type="entry name" value="PROTEIN STAR"/>
    <property type="match status" value="1"/>
</dbReference>
<name>A0A212RDC3_9PROT</name>
<dbReference type="GO" id="GO:0016197">
    <property type="term" value="P:endosomal transport"/>
    <property type="evidence" value="ECO:0007669"/>
    <property type="project" value="TreeGrafter"/>
</dbReference>
<dbReference type="PANTHER" id="PTHR34009">
    <property type="entry name" value="PROTEIN STAR"/>
    <property type="match status" value="1"/>
</dbReference>
<evidence type="ECO:0000313" key="5">
    <source>
        <dbReference type="Proteomes" id="UP000197065"/>
    </source>
</evidence>
<dbReference type="GO" id="GO:0008168">
    <property type="term" value="F:methyltransferase activity"/>
    <property type="evidence" value="ECO:0007669"/>
    <property type="project" value="UniProtKB-KW"/>
</dbReference>
<reference evidence="4 5" key="1">
    <citation type="submission" date="2017-06" db="EMBL/GenBank/DDBJ databases">
        <authorList>
            <person name="Kim H.J."/>
            <person name="Triplett B.A."/>
        </authorList>
    </citation>
    <scope>NUCLEOTIDE SEQUENCE [LARGE SCALE GENOMIC DNA]</scope>
    <source>
        <strain evidence="4 5">B29T1</strain>
    </source>
</reference>
<evidence type="ECO:0000259" key="3">
    <source>
        <dbReference type="Pfam" id="PF05050"/>
    </source>
</evidence>
<keyword evidence="4" id="KW-0489">Methyltransferase</keyword>
<feature type="region of interest" description="Disordered" evidence="2">
    <location>
        <begin position="403"/>
        <end position="429"/>
    </location>
</feature>